<protein>
    <recommendedName>
        <fullName evidence="3">DUF4192 domain-containing protein</fullName>
    </recommendedName>
</protein>
<dbReference type="EMBL" id="BRVS01000002">
    <property type="protein sequence ID" value="GLB66170.1"/>
    <property type="molecule type" value="Genomic_DNA"/>
</dbReference>
<dbReference type="InterPro" id="IPR025447">
    <property type="entry name" value="DUF4192"/>
</dbReference>
<sequence length="402" mass="42078">MKNRINIKASRAEDVLGYVPHQLTFHPRESLVLLSMRGSSLGATLRLDLPEAGDDARLAAFAETAVSYLGADTEADGSLVVVYTDATGGAGTEAFAYWPLAVFLEDLLGVAGTPVRGAWAVGPDSFRCVQCRTSPCCPPQGHPAARIKESHVNLEMMLLGSSVSATAGEAAVLARSGALPDAAPAIRARARDLAAGFAGEWEAGGVFMRVLGSWDEAISSGTAEPLVLSVLLASLESDHVRDAVLVLACLDPAAAYYGAVAHGRVDPLRPVPPELMGVLPFDGYLPGSSGPEPGADLFTDILLGSYKPPVERERMTRTSELLGLLHRLAEGAAKPAAGTMLAWLEWAQGRSSLAHAHLQTVLAESPDYRLAGLLESFFGLGTLPAWLRRPPAAAGESPSAAA</sequence>
<comment type="caution">
    <text evidence="1">The sequence shown here is derived from an EMBL/GenBank/DDBJ whole genome shotgun (WGS) entry which is preliminary data.</text>
</comment>
<evidence type="ECO:0000313" key="1">
    <source>
        <dbReference type="EMBL" id="GLB66170.1"/>
    </source>
</evidence>
<evidence type="ECO:0008006" key="3">
    <source>
        <dbReference type="Google" id="ProtNLM"/>
    </source>
</evidence>
<dbReference type="Pfam" id="PF13830">
    <property type="entry name" value="DUF4192"/>
    <property type="match status" value="2"/>
</dbReference>
<dbReference type="Proteomes" id="UP001209654">
    <property type="component" value="Unassembled WGS sequence"/>
</dbReference>
<gene>
    <name evidence="1" type="ORF">AHIS1636_06090</name>
</gene>
<dbReference type="RefSeq" id="WP_264794340.1">
    <property type="nucleotide sequence ID" value="NZ_BRVS01000002.1"/>
</dbReference>
<organism evidence="1 2">
    <name type="scientific">Arthrobacter mangrovi</name>
    <dbReference type="NCBI Taxonomy" id="2966350"/>
    <lineage>
        <taxon>Bacteria</taxon>
        <taxon>Bacillati</taxon>
        <taxon>Actinomycetota</taxon>
        <taxon>Actinomycetes</taxon>
        <taxon>Micrococcales</taxon>
        <taxon>Micrococcaceae</taxon>
        <taxon>Arthrobacter</taxon>
    </lineage>
</organism>
<keyword evidence="2" id="KW-1185">Reference proteome</keyword>
<reference evidence="1 2" key="1">
    <citation type="journal article" date="2023" name="Int. J. Syst. Evol. Microbiol.">
        <title>Arthrobacter mangrovi sp. nov., an actinobacterium isolated from the rhizosphere of a mangrove.</title>
        <authorList>
            <person name="Hamada M."/>
            <person name="Saitou S."/>
            <person name="Enomoto N."/>
            <person name="Nanri K."/>
            <person name="Hidaka K."/>
            <person name="Miura T."/>
            <person name="Tamura T."/>
        </authorList>
    </citation>
    <scope>NUCLEOTIDE SEQUENCE [LARGE SCALE GENOMIC DNA]</scope>
    <source>
        <strain evidence="1 2">NBRC 112813</strain>
    </source>
</reference>
<evidence type="ECO:0000313" key="2">
    <source>
        <dbReference type="Proteomes" id="UP001209654"/>
    </source>
</evidence>
<proteinExistence type="predicted"/>
<accession>A0ABQ5MQA5</accession>
<name>A0ABQ5MQA5_9MICC</name>